<dbReference type="KEGG" id="dau:Daud_1697"/>
<dbReference type="RefSeq" id="WP_012302777.1">
    <property type="nucleotide sequence ID" value="NC_010424.1"/>
</dbReference>
<dbReference type="OrthoDB" id="9785185at2"/>
<gene>
    <name evidence="3" type="ordered locus">Daud_1697</name>
</gene>
<evidence type="ECO:0000259" key="2">
    <source>
        <dbReference type="Pfam" id="PF00535"/>
    </source>
</evidence>
<dbReference type="SUPFAM" id="SSF53448">
    <property type="entry name" value="Nucleotide-diphospho-sugar transferases"/>
    <property type="match status" value="1"/>
</dbReference>
<dbReference type="AlphaFoldDB" id="B1I6V1"/>
<sequence length="336" mass="38562">MPGRANNKRSPVVSVIIPTYNHKDFIKDAIESVLQQTFQDFEVIVADDASNDGTATIVKSYAQQYPEKIKAVIGDRRLGIAGNINRALRLATGKYIAWLGGDDLMYPTKLEKQVRYLEAHPEITGCHHDADVYDEQTKQVVGVFSELYSRGNKKLVEGRIEVLFDPGAFMLPSTMMFRRNACPPHGFDERLRYANDWLFDIETFRSGRIGAIKEVLGVYRRHGGNVTSSADLQSRTLEESFIVLGIIQARYPELGHLAKRRRVGFLIAEMIKRYRERDYLSSFLFMKNAWLEGSRIKAPALYLALKLFGNRIFKKVDVKAYHNKAFIRRLRNYLKF</sequence>
<dbReference type="InterPro" id="IPR001173">
    <property type="entry name" value="Glyco_trans_2-like"/>
</dbReference>
<dbReference type="EMBL" id="CP000860">
    <property type="protein sequence ID" value="ACA60196.1"/>
    <property type="molecule type" value="Genomic_DNA"/>
</dbReference>
<dbReference type="PANTHER" id="PTHR43685">
    <property type="entry name" value="GLYCOSYLTRANSFERASE"/>
    <property type="match status" value="1"/>
</dbReference>
<dbReference type="InterPro" id="IPR029044">
    <property type="entry name" value="Nucleotide-diphossugar_trans"/>
</dbReference>
<evidence type="ECO:0000313" key="3">
    <source>
        <dbReference type="EMBL" id="ACA60196.1"/>
    </source>
</evidence>
<feature type="domain" description="Glycosyltransferase 2-like" evidence="2">
    <location>
        <begin position="14"/>
        <end position="180"/>
    </location>
</feature>
<dbReference type="PANTHER" id="PTHR43685:SF11">
    <property type="entry name" value="GLYCOSYLTRANSFERASE TAGX-RELATED"/>
    <property type="match status" value="1"/>
</dbReference>
<organism evidence="3 4">
    <name type="scientific">Desulforudis audaxviator (strain MP104C)</name>
    <dbReference type="NCBI Taxonomy" id="477974"/>
    <lineage>
        <taxon>Bacteria</taxon>
        <taxon>Bacillati</taxon>
        <taxon>Bacillota</taxon>
        <taxon>Clostridia</taxon>
        <taxon>Thermoanaerobacterales</taxon>
        <taxon>Candidatus Desulforudaceae</taxon>
        <taxon>Candidatus Desulforudis</taxon>
    </lineage>
</organism>
<proteinExistence type="inferred from homology"/>
<reference evidence="3 4" key="2">
    <citation type="journal article" date="2008" name="Science">
        <title>Environmental genomics reveals a single-species ecosystem deep within Earth.</title>
        <authorList>
            <person name="Chivian D."/>
            <person name="Brodie E.L."/>
            <person name="Alm E.J."/>
            <person name="Culley D.E."/>
            <person name="Dehal P.S."/>
            <person name="Desantis T.Z."/>
            <person name="Gihring T.M."/>
            <person name="Lapidus A."/>
            <person name="Lin L.H."/>
            <person name="Lowry S.R."/>
            <person name="Moser D.P."/>
            <person name="Richardson P.M."/>
            <person name="Southam G."/>
            <person name="Wanger G."/>
            <person name="Pratt L.M."/>
            <person name="Andersen G.L."/>
            <person name="Hazen T.C."/>
            <person name="Brockman F.J."/>
            <person name="Arkin A.P."/>
            <person name="Onstott T.C."/>
        </authorList>
    </citation>
    <scope>NUCLEOTIDE SEQUENCE [LARGE SCALE GENOMIC DNA]</scope>
    <source>
        <strain evidence="3 4">MP104C</strain>
    </source>
</reference>
<keyword evidence="4" id="KW-1185">Reference proteome</keyword>
<name>B1I6V1_DESAP</name>
<dbReference type="HOGENOM" id="CLU_859659_0_0_9"/>
<reference evidence="4" key="1">
    <citation type="submission" date="2007-10" db="EMBL/GenBank/DDBJ databases">
        <title>Complete sequence of chromosome of Desulforudis audaxviator MP104C.</title>
        <authorList>
            <person name="Copeland A."/>
            <person name="Lucas S."/>
            <person name="Lapidus A."/>
            <person name="Barry K."/>
            <person name="Glavina del Rio T."/>
            <person name="Dalin E."/>
            <person name="Tice H."/>
            <person name="Bruce D."/>
            <person name="Pitluck S."/>
            <person name="Lowry S.R."/>
            <person name="Larimer F."/>
            <person name="Land M.L."/>
            <person name="Hauser L."/>
            <person name="Kyrpides N."/>
            <person name="Ivanova N.N."/>
            <person name="Richardson P."/>
        </authorList>
    </citation>
    <scope>NUCLEOTIDE SEQUENCE [LARGE SCALE GENOMIC DNA]</scope>
    <source>
        <strain evidence="4">MP104C</strain>
    </source>
</reference>
<dbReference type="CAZy" id="GT2">
    <property type="family name" value="Glycosyltransferase Family 2"/>
</dbReference>
<evidence type="ECO:0000256" key="1">
    <source>
        <dbReference type="ARBA" id="ARBA00006739"/>
    </source>
</evidence>
<dbReference type="Pfam" id="PF00535">
    <property type="entry name" value="Glycos_transf_2"/>
    <property type="match status" value="1"/>
</dbReference>
<accession>B1I6V1</accession>
<dbReference type="STRING" id="477974.Daud_1697"/>
<dbReference type="eggNOG" id="COG0463">
    <property type="taxonomic scope" value="Bacteria"/>
</dbReference>
<comment type="similarity">
    <text evidence="1">Belongs to the glycosyltransferase 2 family.</text>
</comment>
<evidence type="ECO:0000313" key="4">
    <source>
        <dbReference type="Proteomes" id="UP000008544"/>
    </source>
</evidence>
<keyword evidence="3" id="KW-0808">Transferase</keyword>
<dbReference type="GO" id="GO:0016740">
    <property type="term" value="F:transferase activity"/>
    <property type="evidence" value="ECO:0007669"/>
    <property type="project" value="UniProtKB-KW"/>
</dbReference>
<protein>
    <submittedName>
        <fullName evidence="3">Glycosyl transferase, family 2</fullName>
    </submittedName>
</protein>
<dbReference type="InterPro" id="IPR050834">
    <property type="entry name" value="Glycosyltransf_2"/>
</dbReference>
<dbReference type="Proteomes" id="UP000008544">
    <property type="component" value="Chromosome"/>
</dbReference>
<dbReference type="Gene3D" id="3.90.550.10">
    <property type="entry name" value="Spore Coat Polysaccharide Biosynthesis Protein SpsA, Chain A"/>
    <property type="match status" value="1"/>
</dbReference>